<feature type="domain" description="NodB homology" evidence="4">
    <location>
        <begin position="136"/>
        <end position="384"/>
    </location>
</feature>
<proteinExistence type="predicted"/>
<name>A0ABT6TGD2_9BACL</name>
<keyword evidence="2" id="KW-0732">Signal</keyword>
<evidence type="ECO:0000313" key="6">
    <source>
        <dbReference type="Proteomes" id="UP001161691"/>
    </source>
</evidence>
<dbReference type="PROSITE" id="PS51677">
    <property type="entry name" value="NODB"/>
    <property type="match status" value="1"/>
</dbReference>
<dbReference type="Proteomes" id="UP001161691">
    <property type="component" value="Unassembled WGS sequence"/>
</dbReference>
<evidence type="ECO:0000256" key="2">
    <source>
        <dbReference type="ARBA" id="ARBA00022729"/>
    </source>
</evidence>
<dbReference type="PANTHER" id="PTHR34216:SF3">
    <property type="entry name" value="POLY-BETA-1,6-N-ACETYL-D-GLUCOSAMINE N-DEACETYLASE"/>
    <property type="match status" value="1"/>
</dbReference>
<comment type="subcellular location">
    <subcellularLocation>
        <location evidence="1">Secreted</location>
    </subcellularLocation>
</comment>
<dbReference type="EMBL" id="JAGRPV010000001">
    <property type="protein sequence ID" value="MDI4644979.1"/>
    <property type="molecule type" value="Genomic_DNA"/>
</dbReference>
<feature type="transmembrane region" description="Helical" evidence="3">
    <location>
        <begin position="7"/>
        <end position="29"/>
    </location>
</feature>
<evidence type="ECO:0000256" key="1">
    <source>
        <dbReference type="ARBA" id="ARBA00004613"/>
    </source>
</evidence>
<dbReference type="Pfam" id="PF01522">
    <property type="entry name" value="Polysacc_deac_1"/>
    <property type="match status" value="1"/>
</dbReference>
<keyword evidence="6" id="KW-1185">Reference proteome</keyword>
<keyword evidence="3" id="KW-0472">Membrane</keyword>
<keyword evidence="3" id="KW-1133">Transmembrane helix</keyword>
<dbReference type="InterPro" id="IPR002509">
    <property type="entry name" value="NODB_dom"/>
</dbReference>
<sequence length="384" mass="43568">MSLKARFISLSVVLVLSVAMFSLFFVQAYHSRFPVLQRMFYGAASTAAATGEHANADYSPYPGLKAGRSQPDGHYYRNRVLVLMYHDVSPSPTDVHSLSASNFERQLQLMKDNNFHWITMSQYRNFILHDRPVPENAVLLTFDDGYESFYKYAYPLLKKYGAPATSFLIVGTVGNPKMPGVEKLTWDQVREMHRSGIDFYSHTYNLHYYAPTDARGKHPEPVLSSRLYLKDKGRRETENEYESRVDADLKQANEVLKQELGENDHVLAFPYGAFSESLLRICRKRGIDVTLTVKSGLNKPGQTNGFRLNAGGMSNNPELQLALMKEAQQRLGHAHFDRSPTYKRYAIVSSVVAAFAFAAWIYFGIALFRQRRASSAPANHTPHF</sequence>
<dbReference type="InterPro" id="IPR011330">
    <property type="entry name" value="Glyco_hydro/deAcase_b/a-brl"/>
</dbReference>
<dbReference type="PANTHER" id="PTHR34216">
    <property type="match status" value="1"/>
</dbReference>
<protein>
    <submittedName>
        <fullName evidence="5">Polysaccharide deacetylase family protein</fullName>
    </submittedName>
</protein>
<evidence type="ECO:0000256" key="3">
    <source>
        <dbReference type="SAM" id="Phobius"/>
    </source>
</evidence>
<gene>
    <name evidence="5" type="ORF">KB449_08410</name>
</gene>
<accession>A0ABT6TGD2</accession>
<dbReference type="RefSeq" id="WP_282907943.1">
    <property type="nucleotide sequence ID" value="NZ_JAGRPV010000001.1"/>
</dbReference>
<keyword evidence="3" id="KW-0812">Transmembrane</keyword>
<evidence type="ECO:0000313" key="5">
    <source>
        <dbReference type="EMBL" id="MDI4644979.1"/>
    </source>
</evidence>
<evidence type="ECO:0000259" key="4">
    <source>
        <dbReference type="PROSITE" id="PS51677"/>
    </source>
</evidence>
<comment type="caution">
    <text evidence="5">The sequence shown here is derived from an EMBL/GenBank/DDBJ whole genome shotgun (WGS) entry which is preliminary data.</text>
</comment>
<dbReference type="InterPro" id="IPR051398">
    <property type="entry name" value="Polysacch_Deacetylase"/>
</dbReference>
<dbReference type="SUPFAM" id="SSF88713">
    <property type="entry name" value="Glycoside hydrolase/deacetylase"/>
    <property type="match status" value="1"/>
</dbReference>
<dbReference type="Gene3D" id="3.20.20.370">
    <property type="entry name" value="Glycoside hydrolase/deacetylase"/>
    <property type="match status" value="1"/>
</dbReference>
<organism evidence="5 6">
    <name type="scientific">Cohnella hashimotonis</name>
    <dbReference type="NCBI Taxonomy" id="2826895"/>
    <lineage>
        <taxon>Bacteria</taxon>
        <taxon>Bacillati</taxon>
        <taxon>Bacillota</taxon>
        <taxon>Bacilli</taxon>
        <taxon>Bacillales</taxon>
        <taxon>Paenibacillaceae</taxon>
        <taxon>Cohnella</taxon>
    </lineage>
</organism>
<feature type="transmembrane region" description="Helical" evidence="3">
    <location>
        <begin position="345"/>
        <end position="368"/>
    </location>
</feature>
<reference evidence="5" key="1">
    <citation type="submission" date="2023-04" db="EMBL/GenBank/DDBJ databases">
        <title>Comparative genomic analysis of Cohnella hashimotonis sp. nov., isolated from the International Space Station.</title>
        <authorList>
            <person name="Venkateswaran K."/>
            <person name="Simpson A."/>
        </authorList>
    </citation>
    <scope>NUCLEOTIDE SEQUENCE</scope>
    <source>
        <strain evidence="5">F6_2S_P_1</strain>
    </source>
</reference>